<evidence type="ECO:0000313" key="1">
    <source>
        <dbReference type="EMBL" id="RXK38086.1"/>
    </source>
</evidence>
<comment type="caution">
    <text evidence="1">The sequence shown here is derived from an EMBL/GenBank/DDBJ whole genome shotgun (WGS) entry which is preliminary data.</text>
</comment>
<dbReference type="Proteomes" id="UP000289152">
    <property type="component" value="Unassembled WGS sequence"/>
</dbReference>
<dbReference type="OrthoDB" id="9995306at2759"/>
<dbReference type="EMBL" id="SDIL01000054">
    <property type="protein sequence ID" value="RXK38086.1"/>
    <property type="molecule type" value="Genomic_DNA"/>
</dbReference>
<organism evidence="1 2">
    <name type="scientific">Tremella mesenterica</name>
    <name type="common">Jelly fungus</name>
    <dbReference type="NCBI Taxonomy" id="5217"/>
    <lineage>
        <taxon>Eukaryota</taxon>
        <taxon>Fungi</taxon>
        <taxon>Dikarya</taxon>
        <taxon>Basidiomycota</taxon>
        <taxon>Agaricomycotina</taxon>
        <taxon>Tremellomycetes</taxon>
        <taxon>Tremellales</taxon>
        <taxon>Tremellaceae</taxon>
        <taxon>Tremella</taxon>
    </lineage>
</organism>
<dbReference type="STRING" id="5217.A0A4Q1BK79"/>
<gene>
    <name evidence="1" type="ORF">M231_04645</name>
</gene>
<dbReference type="AlphaFoldDB" id="A0A4Q1BK79"/>
<proteinExistence type="predicted"/>
<dbReference type="VEuPathDB" id="FungiDB:TREMEDRAFT_71739"/>
<dbReference type="InParanoid" id="A0A4Q1BK79"/>
<evidence type="ECO:0000313" key="2">
    <source>
        <dbReference type="Proteomes" id="UP000289152"/>
    </source>
</evidence>
<reference evidence="1 2" key="1">
    <citation type="submission" date="2016-06" db="EMBL/GenBank/DDBJ databases">
        <title>Evolution of pathogenesis and genome organization in the Tremellales.</title>
        <authorList>
            <person name="Cuomo C."/>
            <person name="Litvintseva A."/>
            <person name="Heitman J."/>
            <person name="Chen Y."/>
            <person name="Sun S."/>
            <person name="Springer D."/>
            <person name="Dromer F."/>
            <person name="Young S."/>
            <person name="Zeng Q."/>
            <person name="Chapman S."/>
            <person name="Gujja S."/>
            <person name="Saif S."/>
            <person name="Birren B."/>
        </authorList>
    </citation>
    <scope>NUCLEOTIDE SEQUENCE [LARGE SCALE GENOMIC DNA]</scope>
    <source>
        <strain evidence="1 2">ATCC 28783</strain>
    </source>
</reference>
<accession>A0A4Q1BK79</accession>
<keyword evidence="2" id="KW-1185">Reference proteome</keyword>
<name>A0A4Q1BK79_TREME</name>
<sequence length="70" mass="7803">MVERLLRLSGGWWRISHLPSGRSGDVHGEISSHGTDETWCSQIPRNAPLQYRLEANGVKVFPKGTGRGFL</sequence>
<protein>
    <submittedName>
        <fullName evidence="1">Uncharacterized protein</fullName>
    </submittedName>
</protein>